<reference evidence="8 9" key="1">
    <citation type="journal article" date="2013" name="Int. J. Syst. Evol. Microbiol.">
        <title>Tumebacillus flagellatus sp. nov., an alpha-amylase/pullulanase-producing bacterium isolated from cassava wastewater.</title>
        <authorList>
            <person name="Wang Q."/>
            <person name="Xie N."/>
            <person name="Qin Y."/>
            <person name="Shen N."/>
            <person name="Zhu J."/>
            <person name="Mi H."/>
            <person name="Huang R."/>
        </authorList>
    </citation>
    <scope>NUCLEOTIDE SEQUENCE [LARGE SCALE GENOMIC DNA]</scope>
    <source>
        <strain evidence="8 9">GST4</strain>
    </source>
</reference>
<gene>
    <name evidence="8" type="ORF">EL26_04785</name>
</gene>
<dbReference type="PANTHER" id="PTHR43787:SF3">
    <property type="entry name" value="ARYLSULFATASE REGULATORY PROTEIN"/>
    <property type="match status" value="1"/>
</dbReference>
<dbReference type="GO" id="GO:0046872">
    <property type="term" value="F:metal ion binding"/>
    <property type="evidence" value="ECO:0007669"/>
    <property type="project" value="UniProtKB-KW"/>
</dbReference>
<dbReference type="SFLD" id="SFLDG01067">
    <property type="entry name" value="SPASM/twitch_domain_containing"/>
    <property type="match status" value="1"/>
</dbReference>
<dbReference type="InterPro" id="IPR058240">
    <property type="entry name" value="rSAM_sf"/>
</dbReference>
<dbReference type="Pfam" id="PF04055">
    <property type="entry name" value="Radical_SAM"/>
    <property type="match status" value="1"/>
</dbReference>
<evidence type="ECO:0000256" key="5">
    <source>
        <dbReference type="ARBA" id="ARBA00023004"/>
    </source>
</evidence>
<evidence type="ECO:0000259" key="7">
    <source>
        <dbReference type="Pfam" id="PF04055"/>
    </source>
</evidence>
<organism evidence="8 9">
    <name type="scientific">Tumebacillus flagellatus</name>
    <dbReference type="NCBI Taxonomy" id="1157490"/>
    <lineage>
        <taxon>Bacteria</taxon>
        <taxon>Bacillati</taxon>
        <taxon>Bacillota</taxon>
        <taxon>Bacilli</taxon>
        <taxon>Bacillales</taxon>
        <taxon>Alicyclobacillaceae</taxon>
        <taxon>Tumebacillus</taxon>
    </lineage>
</organism>
<evidence type="ECO:0000256" key="3">
    <source>
        <dbReference type="ARBA" id="ARBA00022691"/>
    </source>
</evidence>
<keyword evidence="2" id="KW-0004">4Fe-4S</keyword>
<keyword evidence="3" id="KW-0949">S-adenosyl-L-methionine</keyword>
<dbReference type="NCBIfam" id="TIGR04085">
    <property type="entry name" value="rSAM_more_4Fe4S"/>
    <property type="match status" value="1"/>
</dbReference>
<accession>A0A074LQK2</accession>
<keyword evidence="9" id="KW-1185">Reference proteome</keyword>
<comment type="cofactor">
    <cofactor evidence="1">
        <name>[4Fe-4S] cluster</name>
        <dbReference type="ChEBI" id="CHEBI:49883"/>
    </cofactor>
</comment>
<proteinExistence type="predicted"/>
<keyword evidence="5" id="KW-0408">Iron</keyword>
<evidence type="ECO:0000256" key="1">
    <source>
        <dbReference type="ARBA" id="ARBA00001966"/>
    </source>
</evidence>
<dbReference type="UniPathway" id="UPA00782"/>
<dbReference type="Gene3D" id="3.20.20.70">
    <property type="entry name" value="Aldolase class I"/>
    <property type="match status" value="1"/>
</dbReference>
<evidence type="ECO:0000256" key="2">
    <source>
        <dbReference type="ARBA" id="ARBA00022485"/>
    </source>
</evidence>
<evidence type="ECO:0000256" key="4">
    <source>
        <dbReference type="ARBA" id="ARBA00022723"/>
    </source>
</evidence>
<dbReference type="CDD" id="cd01335">
    <property type="entry name" value="Radical_SAM"/>
    <property type="match status" value="1"/>
</dbReference>
<evidence type="ECO:0000256" key="6">
    <source>
        <dbReference type="ARBA" id="ARBA00023014"/>
    </source>
</evidence>
<evidence type="ECO:0000313" key="9">
    <source>
        <dbReference type="Proteomes" id="UP000027931"/>
    </source>
</evidence>
<dbReference type="SUPFAM" id="SSF102114">
    <property type="entry name" value="Radical SAM enzymes"/>
    <property type="match status" value="1"/>
</dbReference>
<dbReference type="InterPro" id="IPR023885">
    <property type="entry name" value="4Fe4S-binding_SPASM_dom"/>
</dbReference>
<feature type="domain" description="Radical SAM core" evidence="7">
    <location>
        <begin position="117"/>
        <end position="270"/>
    </location>
</feature>
<dbReference type="GO" id="GO:0003824">
    <property type="term" value="F:catalytic activity"/>
    <property type="evidence" value="ECO:0007669"/>
    <property type="project" value="InterPro"/>
</dbReference>
<dbReference type="eggNOG" id="COG0641">
    <property type="taxonomic scope" value="Bacteria"/>
</dbReference>
<sequence>MPEPLKLDVSKFENPVVESGYKASRFNIRTSDKNGDMLLLNTYSNKFIRVPKDQKDIVADVLRKPDEALQDHQAFHELVSRGFLVQKSVDEFRRAEMLHHETIASADELSLILLPNEDCNFRCTYCYESFAKNFMKDWVQDGVIRYLEKNLHKYKTLHIAWFGGEPLTAMPIIERLSEKIMELCKKHKVMYWSSMTTNGYNLTLNVMKKLLSYNVLNFQITLDGIEETHNCTRKRLDGASTFQRIVTNLRNIRDQIPNRTFKIIVRGNINQEVLKVIGPYTDFLAEEFSQDSRFMTHWQPVGNWGGEVISSEKLCEHTDMIGHMLAAAEKGIDFSFYRRLMSSKESVCYAGQRNHFIIGSDGIIYKCTIAFDDEINHVGMITEKGTMHIDEDKLALWVTGHESTDSGCQKCFFRPSCQGASCPLMKIKHGQAPCPPMKVYFKDYMQLIAASPRNGVEELNLVEDGVPS</sequence>
<dbReference type="InterPro" id="IPR013785">
    <property type="entry name" value="Aldolase_TIM"/>
</dbReference>
<keyword evidence="4" id="KW-0479">Metal-binding</keyword>
<dbReference type="GO" id="GO:0051539">
    <property type="term" value="F:4 iron, 4 sulfur cluster binding"/>
    <property type="evidence" value="ECO:0007669"/>
    <property type="project" value="UniProtKB-KW"/>
</dbReference>
<protein>
    <recommendedName>
        <fullName evidence="7">Radical SAM core domain-containing protein</fullName>
    </recommendedName>
</protein>
<dbReference type="InterPro" id="IPR007197">
    <property type="entry name" value="rSAM"/>
</dbReference>
<keyword evidence="6" id="KW-0411">Iron-sulfur</keyword>
<dbReference type="Proteomes" id="UP000027931">
    <property type="component" value="Unassembled WGS sequence"/>
</dbReference>
<dbReference type="RefSeq" id="WP_052035989.1">
    <property type="nucleotide sequence ID" value="NZ_JMIR01000004.1"/>
</dbReference>
<name>A0A074LQK2_9BACL</name>
<dbReference type="SFLD" id="SFLDS00029">
    <property type="entry name" value="Radical_SAM"/>
    <property type="match status" value="1"/>
</dbReference>
<dbReference type="STRING" id="1157490.EL26_04785"/>
<dbReference type="AlphaFoldDB" id="A0A074LQK2"/>
<evidence type="ECO:0000313" key="8">
    <source>
        <dbReference type="EMBL" id="KEO84421.1"/>
    </source>
</evidence>
<dbReference type="OrthoDB" id="9808591at2"/>
<dbReference type="PANTHER" id="PTHR43787">
    <property type="entry name" value="FEMO COFACTOR BIOSYNTHESIS PROTEIN NIFB-RELATED"/>
    <property type="match status" value="1"/>
</dbReference>
<comment type="caution">
    <text evidence="8">The sequence shown here is derived from an EMBL/GenBank/DDBJ whole genome shotgun (WGS) entry which is preliminary data.</text>
</comment>
<dbReference type="EMBL" id="JMIR01000004">
    <property type="protein sequence ID" value="KEO84421.1"/>
    <property type="molecule type" value="Genomic_DNA"/>
</dbReference>